<proteinExistence type="predicted"/>
<reference evidence="2 3" key="1">
    <citation type="journal article" date="2004" name="Science">
        <title>The Ashbya gossypii genome as a tool for mapping the ancient Saccharomyces cerevisiae genome.</title>
        <authorList>
            <person name="Dietrich F.S."/>
            <person name="Voegeli S."/>
            <person name="Brachat S."/>
            <person name="Lerch A."/>
            <person name="Gates K."/>
            <person name="Steiner S."/>
            <person name="Mohr C."/>
            <person name="Pohlmann R."/>
            <person name="Luedi P."/>
            <person name="Choi S."/>
            <person name="Wing R.A."/>
            <person name="Flavier A."/>
            <person name="Gaffney T.D."/>
            <person name="Philippsen P."/>
        </authorList>
    </citation>
    <scope>NUCLEOTIDE SEQUENCE [LARGE SCALE GENOMIC DNA]</scope>
    <source>
        <strain evidence="3">ATCC 10895 / CBS 109.51 / FGSC 9923 / NRRL Y-1056</strain>
    </source>
</reference>
<dbReference type="PANTHER" id="PTHR32428">
    <property type="entry name" value="TARGET OF RAPAMYCIN COMPLEX 2 SUBUNIT BIT61-RELATED"/>
    <property type="match status" value="1"/>
</dbReference>
<dbReference type="InParanoid" id="Q758C4"/>
<dbReference type="HOGENOM" id="CLU_037144_0_0_1"/>
<dbReference type="GeneID" id="4620874"/>
<dbReference type="GO" id="GO:0031932">
    <property type="term" value="C:TORC2 complex"/>
    <property type="evidence" value="ECO:0000318"/>
    <property type="project" value="GO_Central"/>
</dbReference>
<dbReference type="Proteomes" id="UP000000591">
    <property type="component" value="Chromosome V"/>
</dbReference>
<dbReference type="GO" id="GO:0038203">
    <property type="term" value="P:TORC2 signaling"/>
    <property type="evidence" value="ECO:0000318"/>
    <property type="project" value="GO_Central"/>
</dbReference>
<dbReference type="eggNOG" id="ENOG502RZ40">
    <property type="taxonomic scope" value="Eukaryota"/>
</dbReference>
<gene>
    <name evidence="2" type="ORF">AGOS_AEL172W</name>
</gene>
<dbReference type="AlphaFoldDB" id="Q758C4"/>
<dbReference type="PANTHER" id="PTHR32428:SF2">
    <property type="entry name" value="TARGET OF RAPAMYCIN COMPLEX 2 SUBUNIT BIT61-RELATED"/>
    <property type="match status" value="1"/>
</dbReference>
<dbReference type="EMBL" id="AE016818">
    <property type="protein sequence ID" value="AAS52513.1"/>
    <property type="molecule type" value="Genomic_DNA"/>
</dbReference>
<dbReference type="Pfam" id="PF08539">
    <property type="entry name" value="HbrB"/>
    <property type="match status" value="1"/>
</dbReference>
<feature type="compositionally biased region" description="Polar residues" evidence="1">
    <location>
        <begin position="75"/>
        <end position="95"/>
    </location>
</feature>
<dbReference type="FunCoup" id="Q758C4">
    <property type="interactions" value="48"/>
</dbReference>
<keyword evidence="3" id="KW-1185">Reference proteome</keyword>
<dbReference type="OrthoDB" id="2290221at2759"/>
<dbReference type="OMA" id="WSQVGFQ"/>
<dbReference type="InterPro" id="IPR013745">
    <property type="entry name" value="Bit61/PRR5"/>
</dbReference>
<evidence type="ECO:0000256" key="1">
    <source>
        <dbReference type="SAM" id="MobiDB-lite"/>
    </source>
</evidence>
<feature type="region of interest" description="Disordered" evidence="1">
    <location>
        <begin position="75"/>
        <end position="111"/>
    </location>
</feature>
<dbReference type="KEGG" id="ago:AGOS_AEL172W"/>
<protein>
    <submittedName>
        <fullName evidence="2">AEL172Wp</fullName>
    </submittedName>
</protein>
<accession>Q758C4</accession>
<organism evidence="2 3">
    <name type="scientific">Eremothecium gossypii (strain ATCC 10895 / CBS 109.51 / FGSC 9923 / NRRL Y-1056)</name>
    <name type="common">Yeast</name>
    <name type="synonym">Ashbya gossypii</name>
    <dbReference type="NCBI Taxonomy" id="284811"/>
    <lineage>
        <taxon>Eukaryota</taxon>
        <taxon>Fungi</taxon>
        <taxon>Dikarya</taxon>
        <taxon>Ascomycota</taxon>
        <taxon>Saccharomycotina</taxon>
        <taxon>Saccharomycetes</taxon>
        <taxon>Saccharomycetales</taxon>
        <taxon>Saccharomycetaceae</taxon>
        <taxon>Eremothecium</taxon>
    </lineage>
</organism>
<dbReference type="STRING" id="284811.Q758C4"/>
<evidence type="ECO:0000313" key="3">
    <source>
        <dbReference type="Proteomes" id="UP000000591"/>
    </source>
</evidence>
<reference evidence="3" key="2">
    <citation type="journal article" date="2013" name="G3 (Bethesda)">
        <title>Genomes of Ashbya fungi isolated from insects reveal four mating-type loci, numerous translocations, lack of transposons, and distinct gene duplications.</title>
        <authorList>
            <person name="Dietrich F.S."/>
            <person name="Voegeli S."/>
            <person name="Kuo S."/>
            <person name="Philippsen P."/>
        </authorList>
    </citation>
    <scope>GENOME REANNOTATION</scope>
    <source>
        <strain evidence="3">ATCC 10895 / CBS 109.51 / FGSC 9923 / NRRL Y-1056</strain>
    </source>
</reference>
<name>Q758C4_EREGS</name>
<evidence type="ECO:0000313" key="2">
    <source>
        <dbReference type="EMBL" id="AAS52513.1"/>
    </source>
</evidence>
<sequence>MLPPSLFPVPEQAQCDQRACVSFYQRITRCLSIQGLMGKSEQKLEVHSRMDYRRKVSAPEAVTYGASTESIREFSTSSDLLPQNGPVTQGLSTSAEKAKPERTPSSNYSSVLPSLSRVGFQSIFQNNETRRSRQSVLSESFNGAQISQNDDRLAGSYNYNQLLEQSERGTGSYGKCSSSLSLELHVPKTRMPHGSNSSQQNGLSRGKNSLKQAAIKLFRVRSTSSKYQDVDVQPTPWMKFLHSQHGKHQKAAYVTSNVVESNKSVYSQGQSQPSNLSDKSVRLFHEVNFDNNDVQLLHDLIKNMPSFESNFHQFTIHEQDALLSNIWGVYCNLILSVFKNHRLWQLPAKIEDINRVLKFYIKLKQDGKTACTGSKFLNEIEQCLRASFYVLETQVLYDHAEGIEMQSALKRLCAVWELFYQHAYGDSMAVLAPLDSNFQRYPQYWCATQDSGHLTLAQLLFQMFRDAIVVPYYQTFMNDGDNIAASFQKHFTDEDEKNCVTQTEKLLLLQCFGLLSSLNSRDVNQQIVQGLLAGVRMSI</sequence>
<dbReference type="RefSeq" id="NP_984689.1">
    <property type="nucleotide sequence ID" value="NM_210042.1"/>
</dbReference>